<dbReference type="PANTHER" id="PTHR36440:SF1">
    <property type="entry name" value="PUTATIVE (AFU_ORTHOLOGUE AFUA_8G07350)-RELATED"/>
    <property type="match status" value="1"/>
</dbReference>
<name>A0A6B9FTT7_9HYPH</name>
<protein>
    <submittedName>
        <fullName evidence="2">Cupin domain-containing protein</fullName>
    </submittedName>
</protein>
<sequence length="158" mass="16923">MAHVVHHRLGPNAVIGGMRVSYLARSDETADGLGIYRVDMDPRTPGAGLHRHARLTETFQVEAGRLALHIEGTDHDLGPGEFALIPPGVSHAFANRGDRPVRFTLSFAPALGREGFFEGLARLAANGRLSDQAAMTDLMARYDQEPLAGLAGWSAVDG</sequence>
<dbReference type="Proteomes" id="UP000012488">
    <property type="component" value="Chromosome"/>
</dbReference>
<feature type="domain" description="Cupin type-2" evidence="1">
    <location>
        <begin position="37"/>
        <end position="104"/>
    </location>
</feature>
<dbReference type="Gene3D" id="2.60.120.10">
    <property type="entry name" value="Jelly Rolls"/>
    <property type="match status" value="1"/>
</dbReference>
<dbReference type="OrthoDB" id="9791637at2"/>
<dbReference type="InterPro" id="IPR011051">
    <property type="entry name" value="RmlC_Cupin_sf"/>
</dbReference>
<organism evidence="2 3">
    <name type="scientific">Methylobacterium mesophilicum SR1.6/6</name>
    <dbReference type="NCBI Taxonomy" id="908290"/>
    <lineage>
        <taxon>Bacteria</taxon>
        <taxon>Pseudomonadati</taxon>
        <taxon>Pseudomonadota</taxon>
        <taxon>Alphaproteobacteria</taxon>
        <taxon>Hyphomicrobiales</taxon>
        <taxon>Methylobacteriaceae</taxon>
        <taxon>Methylobacterium</taxon>
    </lineage>
</organism>
<dbReference type="InterPro" id="IPR013096">
    <property type="entry name" value="Cupin_2"/>
</dbReference>
<dbReference type="InterPro" id="IPR053146">
    <property type="entry name" value="QDO-like"/>
</dbReference>
<proteinExistence type="predicted"/>
<dbReference type="InterPro" id="IPR014710">
    <property type="entry name" value="RmlC-like_jellyroll"/>
</dbReference>
<reference evidence="2 3" key="2">
    <citation type="journal article" date="2013" name="Genome Announc.">
        <title>Draft Genome Sequence of Methylobacterium mesophilicum Strain SR1.6/6, Isolated from Citrus sinensis.</title>
        <authorList>
            <person name="Marinho Almeida D."/>
            <person name="Dini-Andreote F."/>
            <person name="Camargo Neves A.A."/>
            <person name="Juca Ramos R.T."/>
            <person name="Andreote F.D."/>
            <person name="Carneiro A.R."/>
            <person name="Oliveira de Souza Lima A."/>
            <person name="Caracciolo Gomes de Sa P.H."/>
            <person name="Ribeiro Barbosa M.S."/>
            <person name="Araujo W.L."/>
            <person name="Silva A."/>
        </authorList>
    </citation>
    <scope>NUCLEOTIDE SEQUENCE [LARGE SCALE GENOMIC DNA]</scope>
    <source>
        <strain evidence="2 3">SR1.6/6</strain>
    </source>
</reference>
<reference evidence="2 3" key="1">
    <citation type="journal article" date="2012" name="Genet. Mol. Biol.">
        <title>Analysis of 16S rRNA and mxaF genes revealing insights into Methylobacterium niche-specific plant association.</title>
        <authorList>
            <person name="Dourado M.N."/>
            <person name="Andreote F.D."/>
            <person name="Dini-Andreote F."/>
            <person name="Conti R."/>
            <person name="Araujo J.M."/>
            <person name="Araujo W.L."/>
        </authorList>
    </citation>
    <scope>NUCLEOTIDE SEQUENCE [LARGE SCALE GENOMIC DNA]</scope>
    <source>
        <strain evidence="2 3">SR1.6/6</strain>
    </source>
</reference>
<evidence type="ECO:0000313" key="2">
    <source>
        <dbReference type="EMBL" id="QGY05269.1"/>
    </source>
</evidence>
<accession>A0A6B9FTT7</accession>
<dbReference type="SUPFAM" id="SSF51182">
    <property type="entry name" value="RmlC-like cupins"/>
    <property type="match status" value="1"/>
</dbReference>
<dbReference type="AlphaFoldDB" id="A0A6B9FTT7"/>
<dbReference type="KEGG" id="mmes:MMSR116_27745"/>
<dbReference type="PANTHER" id="PTHR36440">
    <property type="entry name" value="PUTATIVE (AFU_ORTHOLOGUE AFUA_8G07350)-RELATED"/>
    <property type="match status" value="1"/>
</dbReference>
<evidence type="ECO:0000313" key="3">
    <source>
        <dbReference type="Proteomes" id="UP000012488"/>
    </source>
</evidence>
<gene>
    <name evidence="2" type="ORF">MMSR116_27745</name>
</gene>
<dbReference type="EMBL" id="CP043538">
    <property type="protein sequence ID" value="QGY05269.1"/>
    <property type="molecule type" value="Genomic_DNA"/>
</dbReference>
<dbReference type="RefSeq" id="WP_010684072.1">
    <property type="nucleotide sequence ID" value="NZ_CP043538.1"/>
</dbReference>
<dbReference type="Pfam" id="PF07883">
    <property type="entry name" value="Cupin_2"/>
    <property type="match status" value="1"/>
</dbReference>
<evidence type="ECO:0000259" key="1">
    <source>
        <dbReference type="Pfam" id="PF07883"/>
    </source>
</evidence>